<name>A0A5B9MPL6_9BACT</name>
<dbReference type="InterPro" id="IPR036278">
    <property type="entry name" value="Sialidase_sf"/>
</dbReference>
<evidence type="ECO:0000313" key="2">
    <source>
        <dbReference type="Proteomes" id="UP000321353"/>
    </source>
</evidence>
<accession>A0A5B9MPL6</accession>
<dbReference type="InterPro" id="IPR015943">
    <property type="entry name" value="WD40/YVTN_repeat-like_dom_sf"/>
</dbReference>
<dbReference type="Proteomes" id="UP000321353">
    <property type="component" value="Chromosome"/>
</dbReference>
<reference evidence="1 2" key="1">
    <citation type="submission" date="2019-02" db="EMBL/GenBank/DDBJ databases">
        <title>Planctomycetal bacteria perform biofilm scaping via a novel small molecule.</title>
        <authorList>
            <person name="Jeske O."/>
            <person name="Boedeker C."/>
            <person name="Wiegand S."/>
            <person name="Breitling P."/>
            <person name="Kallscheuer N."/>
            <person name="Jogler M."/>
            <person name="Rohde M."/>
            <person name="Petersen J."/>
            <person name="Medema M.H."/>
            <person name="Surup F."/>
            <person name="Jogler C."/>
        </authorList>
    </citation>
    <scope>NUCLEOTIDE SEQUENCE [LARGE SCALE GENOMIC DNA]</scope>
    <source>
        <strain evidence="1 2">Mal15</strain>
    </source>
</reference>
<dbReference type="CDD" id="cd15482">
    <property type="entry name" value="Sialidase_non-viral"/>
    <property type="match status" value="1"/>
</dbReference>
<dbReference type="Pfam" id="PF15892">
    <property type="entry name" value="BNR_4"/>
    <property type="match status" value="1"/>
</dbReference>
<dbReference type="AlphaFoldDB" id="A0A5B9MPL6"/>
<dbReference type="Gene3D" id="2.130.10.10">
    <property type="entry name" value="YVTN repeat-like/Quinoprotein amine dehydrogenase"/>
    <property type="match status" value="1"/>
</dbReference>
<evidence type="ECO:0008006" key="3">
    <source>
        <dbReference type="Google" id="ProtNLM"/>
    </source>
</evidence>
<keyword evidence="2" id="KW-1185">Reference proteome</keyword>
<evidence type="ECO:0000313" key="1">
    <source>
        <dbReference type="EMBL" id="QEG01937.1"/>
    </source>
</evidence>
<organism evidence="1 2">
    <name type="scientific">Stieleria maiorica</name>
    <dbReference type="NCBI Taxonomy" id="2795974"/>
    <lineage>
        <taxon>Bacteria</taxon>
        <taxon>Pseudomonadati</taxon>
        <taxon>Planctomycetota</taxon>
        <taxon>Planctomycetia</taxon>
        <taxon>Pirellulales</taxon>
        <taxon>Pirellulaceae</taxon>
        <taxon>Stieleria</taxon>
    </lineage>
</organism>
<dbReference type="SUPFAM" id="SSF50939">
    <property type="entry name" value="Sialidases"/>
    <property type="match status" value="1"/>
</dbReference>
<protein>
    <recommendedName>
        <fullName evidence="3">BNR/Asp-box repeat protein</fullName>
    </recommendedName>
</protein>
<proteinExistence type="predicted"/>
<dbReference type="EMBL" id="CP036264">
    <property type="protein sequence ID" value="QEG01937.1"/>
    <property type="molecule type" value="Genomic_DNA"/>
</dbReference>
<sequence length="492" mass="55321">MNPKSVRNSFQAVTIGVASIVFWGLLGDCGVADDVVTLNQKADGYRGIWYMNQPSGDEYVYKYSGGLGTYCAKHRPFAIYCPQVNKTFFCYGGATKDDSRKLLHMVSYFDHETKTVPRPTILLDKKTSDAHDNPVISVDDSGYIWIFSTSHGRARPSYIHRSERPYDIDSFKLVSASRSDGQSRKPIDNFSYLQAWHSAENGFQVFFTRYGYPAQRTICFMSSDDGVNWSPWQRIAAIEEGHYQISGIGNSKIGSFFNVHPKGKGLNWRTNLYYVESSDGGNSWQTVDGKPLSLPLTTAINPALIRDYQSEGLNVYLKDLRFDQHDRPVLLYITSKGYQSGPKNDPRTWTTARWTGEQWEYGTVTTSDNNYDFGELWMIAPDDWRVIGPTETGPQPYNPGGEIAMWQSRDQGTTWKRTRQMTAGSSKNHTYVRRALNAHPDFIGIWADGHGRQPSDSQLYFSDIDGNVFQLPTQVDGDAAAPLAIPSGSPAE</sequence>
<dbReference type="KEGG" id="smam:Mal15_60180"/>
<gene>
    <name evidence="1" type="ORF">Mal15_60180</name>
</gene>
<dbReference type="RefSeq" id="WP_147870948.1">
    <property type="nucleotide sequence ID" value="NZ_CP036264.1"/>
</dbReference>